<proteinExistence type="predicted"/>
<name>F9FJU7_FUSOF</name>
<sequence length="107" mass="12096">MNPRNFMAPGAAFTMACVLLVYTRSSIHSARDQANPLTEILETTREWRTCTKTWFIMNVEQISQTYIMKQTPFECLRCTDFAMPRLISPLMPLGKSSSLCPSGTKSP</sequence>
<dbReference type="PROSITE" id="PS51257">
    <property type="entry name" value="PROKAR_LIPOPROTEIN"/>
    <property type="match status" value="1"/>
</dbReference>
<evidence type="ECO:0008006" key="3">
    <source>
        <dbReference type="Google" id="ProtNLM"/>
    </source>
</evidence>
<dbReference type="OrthoDB" id="5304367at2759"/>
<protein>
    <recommendedName>
        <fullName evidence="3">Secreted protein</fullName>
    </recommendedName>
</protein>
<dbReference type="EMBL" id="AFQF01002021">
    <property type="protein sequence ID" value="EGU82830.1"/>
    <property type="molecule type" value="Genomic_DNA"/>
</dbReference>
<feature type="signal peptide" evidence="1">
    <location>
        <begin position="1"/>
        <end position="29"/>
    </location>
</feature>
<gene>
    <name evidence="2" type="ORF">FOXB_06633</name>
</gene>
<evidence type="ECO:0000256" key="1">
    <source>
        <dbReference type="SAM" id="SignalP"/>
    </source>
</evidence>
<organism evidence="2">
    <name type="scientific">Fusarium oxysporum (strain Fo5176)</name>
    <name type="common">Fusarium vascular wilt</name>
    <dbReference type="NCBI Taxonomy" id="660025"/>
    <lineage>
        <taxon>Eukaryota</taxon>
        <taxon>Fungi</taxon>
        <taxon>Dikarya</taxon>
        <taxon>Ascomycota</taxon>
        <taxon>Pezizomycotina</taxon>
        <taxon>Sordariomycetes</taxon>
        <taxon>Hypocreomycetidae</taxon>
        <taxon>Hypocreales</taxon>
        <taxon>Nectriaceae</taxon>
        <taxon>Fusarium</taxon>
        <taxon>Fusarium oxysporum species complex</taxon>
    </lineage>
</organism>
<keyword evidence="1" id="KW-0732">Signal</keyword>
<evidence type="ECO:0000313" key="2">
    <source>
        <dbReference type="EMBL" id="EGU82830.1"/>
    </source>
</evidence>
<feature type="chain" id="PRO_5003389577" description="Secreted protein" evidence="1">
    <location>
        <begin position="30"/>
        <end position="107"/>
    </location>
</feature>
<reference evidence="2" key="1">
    <citation type="journal article" date="2012" name="Mol. Plant Microbe Interact.">
        <title>A highly conserved effector in Fusarium oxysporum is required for full virulence on Arabidopsis.</title>
        <authorList>
            <person name="Thatcher L.F."/>
            <person name="Gardiner D.M."/>
            <person name="Kazan K."/>
            <person name="Manners J."/>
        </authorList>
    </citation>
    <scope>NUCLEOTIDE SEQUENCE [LARGE SCALE GENOMIC DNA]</scope>
    <source>
        <strain evidence="2">Fo5176</strain>
    </source>
</reference>
<dbReference type="AlphaFoldDB" id="F9FJU7"/>
<comment type="caution">
    <text evidence="2">The sequence shown here is derived from an EMBL/GenBank/DDBJ whole genome shotgun (WGS) entry which is preliminary data.</text>
</comment>
<accession>F9FJU7</accession>